<dbReference type="InterPro" id="IPR006477">
    <property type="entry name" value="Yir_bir_cir"/>
</dbReference>
<dbReference type="Pfam" id="PF06022">
    <property type="entry name" value="Cir_Bir_Yir"/>
    <property type="match status" value="1"/>
</dbReference>
<accession>A0A078KBA5</accession>
<dbReference type="Proteomes" id="UP000072904">
    <property type="component" value="Chromosome 14"/>
</dbReference>
<reference evidence="2" key="3">
    <citation type="submission" date="2014-05" db="EMBL/GenBank/DDBJ databases">
        <authorList>
            <person name="Aslett A.Martin."/>
            <person name="De Silva Nishadi"/>
        </authorList>
    </citation>
    <scope>NUCLEOTIDE SEQUENCE</scope>
    <source>
        <strain evidence="2">YM</strain>
    </source>
</reference>
<feature type="transmembrane region" description="Helical" evidence="1">
    <location>
        <begin position="222"/>
        <end position="245"/>
    </location>
</feature>
<dbReference type="Proteomes" id="UP000072874">
    <property type="component" value="Chromosome 14"/>
</dbReference>
<reference evidence="4 5" key="1">
    <citation type="journal article" date="2014" name="BMC Biol.">
        <title>A comprehensive evaluation of rodent malaria parasite genomes and gene expression.</title>
        <authorList>
            <person name="Otto T.D."/>
            <person name="Bohme U."/>
            <person name="Jackson A.P."/>
            <person name="Hunt M."/>
            <person name="Franke-Fayard B."/>
            <person name="Hoeijmakers W.A."/>
            <person name="Religa A.A."/>
            <person name="Robertson L."/>
            <person name="Sanders M."/>
            <person name="Ogun S.A."/>
            <person name="Cunningham D."/>
            <person name="Erhart A."/>
            <person name="Billker O."/>
            <person name="Khan S.M."/>
            <person name="Stunnenberg H.G."/>
            <person name="Langhorne J."/>
            <person name="Holder A.A."/>
            <person name="Waters A.P."/>
            <person name="Newbold C.I."/>
            <person name="Pain A."/>
            <person name="Berriman M."/>
            <person name="Janse C.J."/>
        </authorList>
    </citation>
    <scope>NUCLEOTIDE SEQUENCE [LARGE SCALE GENOMIC DNA]</scope>
    <source>
        <strain evidence="3 4">17X</strain>
        <strain evidence="2 5">YM</strain>
    </source>
</reference>
<dbReference type="NCBIfam" id="TIGR01590">
    <property type="entry name" value="yir-bir-cir_Pla"/>
    <property type="match status" value="1"/>
</dbReference>
<proteinExistence type="predicted"/>
<protein>
    <submittedName>
        <fullName evidence="3">YIR protein</fullName>
    </submittedName>
</protein>
<dbReference type="KEGG" id="pyo:PY17X_1400900"/>
<organism evidence="3 4">
    <name type="scientific">Plasmodium yoelii</name>
    <dbReference type="NCBI Taxonomy" id="5861"/>
    <lineage>
        <taxon>Eukaryota</taxon>
        <taxon>Sar</taxon>
        <taxon>Alveolata</taxon>
        <taxon>Apicomplexa</taxon>
        <taxon>Aconoidasida</taxon>
        <taxon>Haemosporida</taxon>
        <taxon>Plasmodiidae</taxon>
        <taxon>Plasmodium</taxon>
        <taxon>Plasmodium (Vinckeia)</taxon>
    </lineage>
</organism>
<evidence type="ECO:0000313" key="2">
    <source>
        <dbReference type="EMBL" id="CDU20364.1"/>
    </source>
</evidence>
<evidence type="ECO:0000313" key="5">
    <source>
        <dbReference type="Proteomes" id="UP000072904"/>
    </source>
</evidence>
<evidence type="ECO:0000313" key="3">
    <source>
        <dbReference type="EMBL" id="VTZ81324.1"/>
    </source>
</evidence>
<gene>
    <name evidence="3" type="ORF">PY17X_1400900</name>
    <name evidence="2" type="ORF">PYYM_1402900</name>
</gene>
<reference evidence="3" key="4">
    <citation type="submission" date="2019-05" db="EMBL/GenBank/DDBJ databases">
        <authorList>
            <consortium name="Pathogen Informatics"/>
        </authorList>
    </citation>
    <scope>NUCLEOTIDE SEQUENCE</scope>
    <source>
        <strain evidence="3">17X</strain>
    </source>
</reference>
<dbReference type="VEuPathDB" id="PlasmoDB:PY07546"/>
<dbReference type="AlphaFoldDB" id="A0A078KBA5"/>
<dbReference type="VEuPathDB" id="PlasmoDB:Py17XNL_001400864"/>
<reference evidence="3" key="2">
    <citation type="submission" date="2014-05" db="EMBL/GenBank/DDBJ databases">
        <authorList>
            <person name="Aslett M.A."/>
            <person name="De Silva N."/>
        </authorList>
    </citation>
    <scope>NUCLEOTIDE SEQUENCE</scope>
    <source>
        <strain evidence="3">17X</strain>
    </source>
</reference>
<sequence>MNKEVCKRFKNVWEDFPDTLNNGDYQFNIDRHFKTYCTNNNCEMPLEKINAACLYLFDGFFKDADLFKSVAKSNIDIVEYIMIWLSYMVNLKNNEPNLTNQQHFYTAYIKSGNKYNNTINHVSGYNSYKKLIDKNNYFLSMDKSIIFKFYDAFKSLCNLYNELDDNQNCKKYLDDDNDFFKKYEELKKDSSITGNNSYIKILYTLSDDYDNLKNKCNNSPSLLTNSLISIAFIFGAIALFLGISYKYSLFGFRKRFQKQKLREKIKNIKKKMNH</sequence>
<dbReference type="GeneID" id="3800679"/>
<evidence type="ECO:0000256" key="1">
    <source>
        <dbReference type="SAM" id="Phobius"/>
    </source>
</evidence>
<dbReference type="EMBL" id="LK934642">
    <property type="protein sequence ID" value="CDU20364.1"/>
    <property type="molecule type" value="Genomic_DNA"/>
</dbReference>
<name>A0A078KBA5_PLAYE</name>
<keyword evidence="1" id="KW-0812">Transmembrane</keyword>
<evidence type="ECO:0000313" key="4">
    <source>
        <dbReference type="Proteomes" id="UP000072874"/>
    </source>
</evidence>
<dbReference type="RefSeq" id="XP_728469.1">
    <property type="nucleotide sequence ID" value="XM_723376.1"/>
</dbReference>
<dbReference type="VEuPathDB" id="PlasmoDB:PYYM_1402900"/>
<dbReference type="VEuPathDB" id="PlasmoDB:PY17X_1400900"/>
<keyword evidence="1" id="KW-0472">Membrane</keyword>
<keyword evidence="1" id="KW-1133">Transmembrane helix</keyword>
<dbReference type="EMBL" id="LM993668">
    <property type="protein sequence ID" value="VTZ81324.1"/>
    <property type="molecule type" value="Genomic_DNA"/>
</dbReference>